<dbReference type="EMBL" id="JAVRHN010000009">
    <property type="protein sequence ID" value="MDT0687222.1"/>
    <property type="molecule type" value="Genomic_DNA"/>
</dbReference>
<keyword evidence="5" id="KW-1185">Reference proteome</keyword>
<dbReference type="Proteomes" id="UP001253848">
    <property type="component" value="Unassembled WGS sequence"/>
</dbReference>
<accession>A0ABU3DVX1</accession>
<feature type="signal peptide" evidence="1">
    <location>
        <begin position="1"/>
        <end position="24"/>
    </location>
</feature>
<feature type="domain" description="DUF5060" evidence="3">
    <location>
        <begin position="35"/>
        <end position="102"/>
    </location>
</feature>
<comment type="caution">
    <text evidence="4">The sequence shown here is derived from an EMBL/GenBank/DDBJ whole genome shotgun (WGS) entry which is preliminary data.</text>
</comment>
<evidence type="ECO:0000313" key="5">
    <source>
        <dbReference type="Proteomes" id="UP001253848"/>
    </source>
</evidence>
<protein>
    <submittedName>
        <fullName evidence="4">DUF5060 domain-containing protein</fullName>
    </submittedName>
</protein>
<dbReference type="PANTHER" id="PTHR37836:SF2">
    <property type="entry name" value="DUF4038 DOMAIN-CONTAINING PROTEIN"/>
    <property type="match status" value="1"/>
</dbReference>
<evidence type="ECO:0000259" key="2">
    <source>
        <dbReference type="Pfam" id="PF13204"/>
    </source>
</evidence>
<gene>
    <name evidence="4" type="ORF">RM541_12690</name>
</gene>
<dbReference type="Gene3D" id="3.20.20.80">
    <property type="entry name" value="Glycosidases"/>
    <property type="match status" value="1"/>
</dbReference>
<feature type="domain" description="Apiosidase-like catalytic" evidence="2">
    <location>
        <begin position="140"/>
        <end position="336"/>
    </location>
</feature>
<dbReference type="RefSeq" id="WP_311500516.1">
    <property type="nucleotide sequence ID" value="NZ_JAVRHN010000009.1"/>
</dbReference>
<feature type="chain" id="PRO_5045056708" evidence="1">
    <location>
        <begin position="25"/>
        <end position="394"/>
    </location>
</feature>
<dbReference type="Gene3D" id="2.60.40.10">
    <property type="entry name" value="Immunoglobulins"/>
    <property type="match status" value="1"/>
</dbReference>
<name>A0ABU3DVX1_9FLAO</name>
<dbReference type="InterPro" id="IPR013783">
    <property type="entry name" value="Ig-like_fold"/>
</dbReference>
<proteinExistence type="predicted"/>
<sequence>MKNKKYFFLPYLIIFSLIPLNTYSSTSGEGNEAVVHVWEMQEITLSTERKYNNYYTEITCWIDLVGPNFSRRIYGFWNGENKFTFRFVGTTPGKWHWTSGSNQTNEAGLNGHSGEFVAIAWTDEEKKQNKNRHGFISPTANGHALQYADGTPFFMVGDTWLAGATWRLPFRGVPGTKNYIPGPGIGFEDAVIYRKEQGYNSVSLISSFPNWESDSNASTYADTNGVFLRNAWEKFGYQVGEGEVTAKNMRDELGNLPFEMSLEHKGVSDFNKINPEYFRSLDKKMQYLSDIGFTALLETVRRDVAPSWKAYFDFNESFARYVQYLISRYGAYNIIFSGIHLDWIPEKYSLTADEFNEALTYHVKKYGPLPFGQPHTSLIIRPIDSLVIGRRVHG</sequence>
<dbReference type="InterPro" id="IPR025277">
    <property type="entry name" value="Apiosidase-like_cat_dom"/>
</dbReference>
<keyword evidence="1" id="KW-0732">Signal</keyword>
<dbReference type="Pfam" id="PF13204">
    <property type="entry name" value="Apiosidase"/>
    <property type="match status" value="1"/>
</dbReference>
<evidence type="ECO:0000256" key="1">
    <source>
        <dbReference type="SAM" id="SignalP"/>
    </source>
</evidence>
<reference evidence="4 5" key="1">
    <citation type="submission" date="2023-09" db="EMBL/GenBank/DDBJ databases">
        <authorList>
            <person name="Rey-Velasco X."/>
        </authorList>
    </citation>
    <scope>NUCLEOTIDE SEQUENCE [LARGE SCALE GENOMIC DNA]</scope>
    <source>
        <strain evidence="4 5">F225</strain>
    </source>
</reference>
<dbReference type="InterPro" id="IPR032260">
    <property type="entry name" value="DUF5060"/>
</dbReference>
<organism evidence="4 5">
    <name type="scientific">Autumnicola psychrophila</name>
    <dbReference type="NCBI Taxonomy" id="3075592"/>
    <lineage>
        <taxon>Bacteria</taxon>
        <taxon>Pseudomonadati</taxon>
        <taxon>Bacteroidota</taxon>
        <taxon>Flavobacteriia</taxon>
        <taxon>Flavobacteriales</taxon>
        <taxon>Flavobacteriaceae</taxon>
        <taxon>Autumnicola</taxon>
    </lineage>
</organism>
<dbReference type="Pfam" id="PF16586">
    <property type="entry name" value="DUF5060"/>
    <property type="match status" value="1"/>
</dbReference>
<dbReference type="PANTHER" id="PTHR37836">
    <property type="entry name" value="LMO1036 PROTEIN"/>
    <property type="match status" value="1"/>
</dbReference>
<evidence type="ECO:0000259" key="3">
    <source>
        <dbReference type="Pfam" id="PF16586"/>
    </source>
</evidence>
<evidence type="ECO:0000313" key="4">
    <source>
        <dbReference type="EMBL" id="MDT0687222.1"/>
    </source>
</evidence>